<reference evidence="2 3" key="1">
    <citation type="journal article" date="2015" name="BMC Genomics">
        <title>Comparative genomics and metabolic profiling of the genus Lysobacter.</title>
        <authorList>
            <person name="de Bruijn I."/>
            <person name="Cheng X."/>
            <person name="de Jager V."/>
            <person name="Exposito R.G."/>
            <person name="Watrous J."/>
            <person name="Patel N."/>
            <person name="Postma J."/>
            <person name="Dorrestein P.C."/>
            <person name="Kobayashi D."/>
            <person name="Raaijmakers J.M."/>
        </authorList>
    </citation>
    <scope>NUCLEOTIDE SEQUENCE [LARGE SCALE GENOMIC DNA]</scope>
    <source>
        <strain evidence="2 3">76</strain>
    </source>
</reference>
<dbReference type="AlphaFoldDB" id="A0A0S2FHT1"/>
<accession>A0A0S2FHT1</accession>
<evidence type="ECO:0000256" key="1">
    <source>
        <dbReference type="SAM" id="MobiDB-lite"/>
    </source>
</evidence>
<keyword evidence="3" id="KW-1185">Reference proteome</keyword>
<proteinExistence type="predicted"/>
<dbReference type="STRING" id="84531.LA76x_4968"/>
<sequence length="71" mass="7612">MTDRLNAAAGLVKAPLSPPARALRFIPEQAGTHPRLVQRLIELCSVGLDQQRDRGVAGGGHSARKMGPDRE</sequence>
<evidence type="ECO:0000313" key="2">
    <source>
        <dbReference type="EMBL" id="ALN83070.1"/>
    </source>
</evidence>
<organism evidence="2 3">
    <name type="scientific">Lysobacter antibioticus</name>
    <dbReference type="NCBI Taxonomy" id="84531"/>
    <lineage>
        <taxon>Bacteria</taxon>
        <taxon>Pseudomonadati</taxon>
        <taxon>Pseudomonadota</taxon>
        <taxon>Gammaproteobacteria</taxon>
        <taxon>Lysobacterales</taxon>
        <taxon>Lysobacteraceae</taxon>
        <taxon>Lysobacter</taxon>
    </lineage>
</organism>
<dbReference type="KEGG" id="lab:LA76x_4968"/>
<feature type="region of interest" description="Disordered" evidence="1">
    <location>
        <begin position="51"/>
        <end position="71"/>
    </location>
</feature>
<dbReference type="EMBL" id="CP011129">
    <property type="protein sequence ID" value="ALN83070.1"/>
    <property type="molecule type" value="Genomic_DNA"/>
</dbReference>
<protein>
    <submittedName>
        <fullName evidence="2">Uncharacterized protein</fullName>
    </submittedName>
</protein>
<dbReference type="Proteomes" id="UP000060787">
    <property type="component" value="Chromosome"/>
</dbReference>
<name>A0A0S2FHT1_LYSAN</name>
<gene>
    <name evidence="2" type="ORF">LA76x_4968</name>
</gene>
<evidence type="ECO:0000313" key="3">
    <source>
        <dbReference type="Proteomes" id="UP000060787"/>
    </source>
</evidence>